<dbReference type="EMBL" id="SRRZ01000166">
    <property type="protein sequence ID" value="NQE37976.1"/>
    <property type="molecule type" value="Genomic_DNA"/>
</dbReference>
<feature type="domain" description="Nitroreductase" evidence="1">
    <location>
        <begin position="289"/>
        <end position="472"/>
    </location>
</feature>
<feature type="domain" description="Cyanobactin oxidase ThcOx second" evidence="3">
    <location>
        <begin position="137"/>
        <end position="238"/>
    </location>
</feature>
<evidence type="ECO:0000313" key="4">
    <source>
        <dbReference type="EMBL" id="NQE37976.1"/>
    </source>
</evidence>
<gene>
    <name evidence="4" type="ORF">E5S67_05758</name>
</gene>
<dbReference type="InterPro" id="IPR040776">
    <property type="entry name" value="ThcOx_HTH"/>
</dbReference>
<evidence type="ECO:0008006" key="6">
    <source>
        <dbReference type="Google" id="ProtNLM"/>
    </source>
</evidence>
<reference evidence="4 5" key="1">
    <citation type="journal article" date="2020" name="Sci. Rep.">
        <title>A novel cyanobacterial geosmin producer, revising GeoA distribution and dispersion patterns in Bacteria.</title>
        <authorList>
            <person name="Churro C."/>
            <person name="Semedo-Aguiar A.P."/>
            <person name="Silva A.D."/>
            <person name="Pereira-Leal J.B."/>
            <person name="Leite R.B."/>
        </authorList>
    </citation>
    <scope>NUCLEOTIDE SEQUENCE [LARGE SCALE GENOMIC DNA]</scope>
    <source>
        <strain evidence="4 5">IPMA8</strain>
    </source>
</reference>
<dbReference type="InterPro" id="IPR052544">
    <property type="entry name" value="Bacteriocin_Proc_Enz"/>
</dbReference>
<dbReference type="SUPFAM" id="SSF55469">
    <property type="entry name" value="FMN-dependent nitroreductase-like"/>
    <property type="match status" value="1"/>
</dbReference>
<sequence>MPDYAFERRQNEPDANGILIMSDFFTLSFRPDIALTVESERLILRSPQHCLTLEHPQPGLRTALERLKDSSQTFSQLQAVIAELDGIEASLNFEFELQKLISLGWISHSVLPLATAIAIAENYQFVVPPFDEEQPLMLSRFTFLRQEKQQFVLESPLSQAKIILLDWRATALIGKLAEVDSQFTFLTLADGLIDAEIARAFMQLLIATKMIQLEPESKALAEWQFHNLLFHRQTRLQRLNEPPKTEIPQFENSERSHFVKSPMSDRVISLEKPNLEALAQTDISLTQAIESRQSIREYSNQPITLSQLGEFLYRCARVKEVYIPEDDPMNIGEVTKRPYPCGGALYELEIYPVVNRCQGLDAGLYHYQPLAHRLHQLAEQNPDVEALLYDAWKATGQQDSPQVLLIVTARFGRLFWKYHAIGYGLILKHIGVLYQTFYLVATAMKLAPTAIGAGNSQLFDKIAHLNEHEESSVGEFMLGSRKQ</sequence>
<evidence type="ECO:0000259" key="1">
    <source>
        <dbReference type="Pfam" id="PF00881"/>
    </source>
</evidence>
<evidence type="ECO:0000313" key="5">
    <source>
        <dbReference type="Proteomes" id="UP000702425"/>
    </source>
</evidence>
<dbReference type="Pfam" id="PF22767">
    <property type="entry name" value="ThcOx"/>
    <property type="match status" value="1"/>
</dbReference>
<dbReference type="RefSeq" id="WP_339382766.1">
    <property type="nucleotide sequence ID" value="NZ_CAWPPK010000075.1"/>
</dbReference>
<name>A0ABX2D5P0_9CYAN</name>
<comment type="caution">
    <text evidence="4">The sequence shown here is derived from an EMBL/GenBank/DDBJ whole genome shotgun (WGS) entry which is preliminary data.</text>
</comment>
<dbReference type="InterPro" id="IPR000415">
    <property type="entry name" value="Nitroreductase-like"/>
</dbReference>
<keyword evidence="5" id="KW-1185">Reference proteome</keyword>
<dbReference type="Pfam" id="PF18679">
    <property type="entry name" value="HTH_57"/>
    <property type="match status" value="1"/>
</dbReference>
<dbReference type="NCBIfam" id="TIGR03605">
    <property type="entry name" value="antibiot_sagB"/>
    <property type="match status" value="1"/>
</dbReference>
<dbReference type="Gene3D" id="3.40.109.10">
    <property type="entry name" value="NADH Oxidase"/>
    <property type="match status" value="1"/>
</dbReference>
<dbReference type="InterPro" id="IPR020051">
    <property type="entry name" value="SagB-type_dehydrogenase"/>
</dbReference>
<dbReference type="InterPro" id="IPR029479">
    <property type="entry name" value="Nitroreductase"/>
</dbReference>
<evidence type="ECO:0000259" key="2">
    <source>
        <dbReference type="Pfam" id="PF18679"/>
    </source>
</evidence>
<protein>
    <recommendedName>
        <fullName evidence="6">SagB/ThcOx family dehydrogenase</fullName>
    </recommendedName>
</protein>
<evidence type="ECO:0000259" key="3">
    <source>
        <dbReference type="Pfam" id="PF22767"/>
    </source>
</evidence>
<organism evidence="4 5">
    <name type="scientific">Microcoleus asticus IPMA8</name>
    <dbReference type="NCBI Taxonomy" id="2563858"/>
    <lineage>
        <taxon>Bacteria</taxon>
        <taxon>Bacillati</taxon>
        <taxon>Cyanobacteriota</taxon>
        <taxon>Cyanophyceae</taxon>
        <taxon>Oscillatoriophycideae</taxon>
        <taxon>Oscillatoriales</taxon>
        <taxon>Microcoleaceae</taxon>
        <taxon>Microcoleus</taxon>
        <taxon>Microcoleus asticus</taxon>
    </lineage>
</organism>
<accession>A0ABX2D5P0</accession>
<feature type="domain" description="ThcOx helix turn helix" evidence="2">
    <location>
        <begin position="21"/>
        <end position="125"/>
    </location>
</feature>
<dbReference type="PANTHER" id="PTHR43745">
    <property type="entry name" value="NITROREDUCTASE MJ1384-RELATED"/>
    <property type="match status" value="1"/>
</dbReference>
<dbReference type="Pfam" id="PF00881">
    <property type="entry name" value="Nitroreductase"/>
    <property type="match status" value="1"/>
</dbReference>
<dbReference type="Proteomes" id="UP000702425">
    <property type="component" value="Unassembled WGS sequence"/>
</dbReference>
<proteinExistence type="predicted"/>
<dbReference type="InterPro" id="IPR054488">
    <property type="entry name" value="ThcOx_dom2"/>
</dbReference>
<dbReference type="PANTHER" id="PTHR43745:SF2">
    <property type="entry name" value="NITROREDUCTASE MJ1384-RELATED"/>
    <property type="match status" value="1"/>
</dbReference>
<dbReference type="CDD" id="cd02142">
    <property type="entry name" value="McbC_SagB-like_oxidoreductase"/>
    <property type="match status" value="1"/>
</dbReference>